<evidence type="ECO:0000313" key="1">
    <source>
        <dbReference type="EMBL" id="ALL41329.1"/>
    </source>
</evidence>
<reference evidence="1" key="1">
    <citation type="submission" date="2015-07" db="EMBL/GenBank/DDBJ databases">
        <title>Elucidating the P. pachyrhizi secretome and potential effectors.</title>
        <authorList>
            <person name="de Carvalho M.C.C.G."/>
            <person name="Nascimento L.C."/>
            <person name="Darben L.M."/>
            <person name="Polizel-Podanosqui A.M."/>
            <person name="Lopes-Caitar V.S."/>
            <person name="Rocha C.S."/>
            <person name="Qi M."/>
            <person name="Carazolle M."/>
            <person name="Kuwahara M.K."/>
            <person name="Pereira G.A.G."/>
            <person name="Abdelnoor R.V."/>
            <person name="Whitham S.A."/>
            <person name="Marcelino-Guimaraes F.C."/>
        </authorList>
    </citation>
    <scope>NUCLEOTIDE SEQUENCE</scope>
</reference>
<dbReference type="EMBL" id="KT247240">
    <property type="protein sequence ID" value="ALL41329.1"/>
    <property type="molecule type" value="mRNA"/>
</dbReference>
<proteinExistence type="evidence at transcript level"/>
<dbReference type="AlphaFoldDB" id="A0A0S1MKJ1"/>
<name>A0A0S1MKJ1_PHAPC</name>
<accession>A0A0S1MKJ1</accession>
<organism evidence="1">
    <name type="scientific">Phakopsora pachyrhizi</name>
    <name type="common">Asian soybean rust disease fungus</name>
    <dbReference type="NCBI Taxonomy" id="170000"/>
    <lineage>
        <taxon>Eukaryota</taxon>
        <taxon>Fungi</taxon>
        <taxon>Dikarya</taxon>
        <taxon>Basidiomycota</taxon>
        <taxon>Pucciniomycotina</taxon>
        <taxon>Pucciniomycetes</taxon>
        <taxon>Pucciniales</taxon>
        <taxon>Phakopsoraceae</taxon>
        <taxon>Phakopsora</taxon>
    </lineage>
</organism>
<protein>
    <submittedName>
        <fullName evidence="1">Uncharacterized protein</fullName>
    </submittedName>
</protein>
<sequence length="90" mass="10575">MIVCEVYTRLRAIRSNTQRKTLSESPATLEKLQILLMHKSSWMQKESITKTRPLVLFTSMEARIHKNWMTIKWPIKLASRLILILKLPLA</sequence>